<evidence type="ECO:0000313" key="2">
    <source>
        <dbReference type="EMBL" id="PIM98567.1"/>
    </source>
</evidence>
<sequence>MSASCNYNQNPDDYMDKEGRRPSKVRLTENDELVNKGKKAIGGLRKPIKLPNQKSKIKCDYCGVKGHNQKTCQKRKDNNQSSGGSNAALAINASTPPAKMTVIRPCKGVPAIEKGGNIYVTMNKCSVATASMNKKKNDTTKKKN</sequence>
<dbReference type="AlphaFoldDB" id="A0A2G9FZV1"/>
<organism evidence="2 3">
    <name type="scientific">Handroanthus impetiginosus</name>
    <dbReference type="NCBI Taxonomy" id="429701"/>
    <lineage>
        <taxon>Eukaryota</taxon>
        <taxon>Viridiplantae</taxon>
        <taxon>Streptophyta</taxon>
        <taxon>Embryophyta</taxon>
        <taxon>Tracheophyta</taxon>
        <taxon>Spermatophyta</taxon>
        <taxon>Magnoliopsida</taxon>
        <taxon>eudicotyledons</taxon>
        <taxon>Gunneridae</taxon>
        <taxon>Pentapetalae</taxon>
        <taxon>asterids</taxon>
        <taxon>lamiids</taxon>
        <taxon>Lamiales</taxon>
        <taxon>Bignoniaceae</taxon>
        <taxon>Crescentiina</taxon>
        <taxon>Tabebuia alliance</taxon>
        <taxon>Handroanthus</taxon>
    </lineage>
</organism>
<proteinExistence type="predicted"/>
<dbReference type="EMBL" id="NKXS01008282">
    <property type="protein sequence ID" value="PIM98567.1"/>
    <property type="molecule type" value="Genomic_DNA"/>
</dbReference>
<keyword evidence="3" id="KW-1185">Reference proteome</keyword>
<feature type="region of interest" description="Disordered" evidence="1">
    <location>
        <begin position="1"/>
        <end position="23"/>
    </location>
</feature>
<protein>
    <submittedName>
        <fullName evidence="2">Uncharacterized protein</fullName>
    </submittedName>
</protein>
<gene>
    <name evidence="2" type="ORF">CDL12_28951</name>
</gene>
<evidence type="ECO:0000256" key="1">
    <source>
        <dbReference type="SAM" id="MobiDB-lite"/>
    </source>
</evidence>
<comment type="caution">
    <text evidence="2">The sequence shown here is derived from an EMBL/GenBank/DDBJ whole genome shotgun (WGS) entry which is preliminary data.</text>
</comment>
<evidence type="ECO:0000313" key="3">
    <source>
        <dbReference type="Proteomes" id="UP000231279"/>
    </source>
</evidence>
<feature type="compositionally biased region" description="Polar residues" evidence="1">
    <location>
        <begin position="1"/>
        <end position="11"/>
    </location>
</feature>
<feature type="compositionally biased region" description="Basic and acidic residues" evidence="1">
    <location>
        <begin position="14"/>
        <end position="23"/>
    </location>
</feature>
<name>A0A2G9FZV1_9LAMI</name>
<reference evidence="3" key="1">
    <citation type="journal article" date="2018" name="Gigascience">
        <title>Genome assembly of the Pink Ipe (Handroanthus impetiginosus, Bignoniaceae), a highly valued, ecologically keystone Neotropical timber forest tree.</title>
        <authorList>
            <person name="Silva-Junior O.B."/>
            <person name="Grattapaglia D."/>
            <person name="Novaes E."/>
            <person name="Collevatti R.G."/>
        </authorList>
    </citation>
    <scope>NUCLEOTIDE SEQUENCE [LARGE SCALE GENOMIC DNA]</scope>
    <source>
        <strain evidence="3">cv. UFG-1</strain>
    </source>
</reference>
<accession>A0A2G9FZV1</accession>
<dbReference type="Proteomes" id="UP000231279">
    <property type="component" value="Unassembled WGS sequence"/>
</dbReference>